<dbReference type="Proteomes" id="UP000000611">
    <property type="component" value="Chromosome"/>
</dbReference>
<dbReference type="STRING" id="412419.BDU_796"/>
<evidence type="ECO:0000313" key="1">
    <source>
        <dbReference type="EMBL" id="ACH93718.1"/>
    </source>
</evidence>
<dbReference type="KEGG" id="bdu:BDU_796"/>
<sequence>MVVLKIVLLFLIFVNLNANLNKRDEDISKILLLESKSFNGTQRGLDMLYGSLEFNLKNSDSLYELSLRNDISLLDRIYLLKSAIEINNFVLVKPLDLYFQYFSLILDQNEDVYKNKEIIDIYDKLDSDLKNDKDLIYMRLEASSRLGDFSGTFDKVLKSAFSVYSDDIRFFKWFLKEDKFFASLFNKLKLKGDSFFKSENIDFIFKNTTLNEPNAVALFTFLKNKSKQINGVQSMYLLKYRLLTPDEAYVFLKEKPPSTLRDYKMFYDLLGDPNIREEFLNYYKNLSGVYFVDDKNDVAVFKNGVLVNFFSKIANYTSNLNLDEKYLNKVYFENKIPIRYENVLFGYNVYYSIYPYVSMIEVKYPNKKAVYIFALDSFRYEIFDNFSYSFDYVGINNFLIADVPEIFVPNMLNLSPKQVSSFDIRQALISKKIFNEHDVVEIRNYSFGDLTSVYKKINDSKKFNYIEIYDKGVFKAKRVILDDSLDVYRNIK</sequence>
<reference evidence="1 2" key="1">
    <citation type="journal article" date="2008" name="PLoS Genet.">
        <title>The genome of Borrelia recurrentis, the agent of deadly louse-borne relapsing fever, is a degraded subset of tick-borne Borrelia duttonii.</title>
        <authorList>
            <person name="Lescot M."/>
            <person name="Audic S."/>
            <person name="Robert C."/>
            <person name="Nguyen T.T."/>
            <person name="Blanc G."/>
            <person name="Cutler S.J."/>
            <person name="Wincker P."/>
            <person name="Couloux A."/>
            <person name="Claverie J.-M."/>
            <person name="Raoult D."/>
            <person name="Drancourt M."/>
        </authorList>
    </citation>
    <scope>NUCLEOTIDE SEQUENCE [LARGE SCALE GENOMIC DNA]</scope>
    <source>
        <strain evidence="1 2">Ly</strain>
    </source>
</reference>
<evidence type="ECO:0000313" key="2">
    <source>
        <dbReference type="Proteomes" id="UP000000611"/>
    </source>
</evidence>
<dbReference type="EMBL" id="CP000976">
    <property type="protein sequence ID" value="ACH93718.1"/>
    <property type="molecule type" value="Genomic_DNA"/>
</dbReference>
<organism evidence="1 2">
    <name type="scientific">Borrelia duttonii (strain Ly)</name>
    <dbReference type="NCBI Taxonomy" id="412419"/>
    <lineage>
        <taxon>Bacteria</taxon>
        <taxon>Pseudomonadati</taxon>
        <taxon>Spirochaetota</taxon>
        <taxon>Spirochaetia</taxon>
        <taxon>Spirochaetales</taxon>
        <taxon>Borreliaceae</taxon>
        <taxon>Borrelia</taxon>
    </lineage>
</organism>
<keyword evidence="2" id="KW-1185">Reference proteome</keyword>
<dbReference type="HOGENOM" id="CLU_553969_0_0_12"/>
<gene>
    <name evidence="1" type="ordered locus">BDU_796</name>
</gene>
<name>B5RMY2_BORDL</name>
<proteinExistence type="predicted"/>
<dbReference type="OrthoDB" id="350077at2"/>
<dbReference type="AlphaFoldDB" id="B5RMY2"/>
<dbReference type="RefSeq" id="WP_012538527.1">
    <property type="nucleotide sequence ID" value="NC_011229.1"/>
</dbReference>
<accession>B5RMY2</accession>
<protein>
    <submittedName>
        <fullName evidence="1">Uncharacterized conserved protein</fullName>
    </submittedName>
</protein>